<keyword evidence="2" id="KW-1185">Reference proteome</keyword>
<evidence type="ECO:0000313" key="2">
    <source>
        <dbReference type="Proteomes" id="UP000324897"/>
    </source>
</evidence>
<dbReference type="Proteomes" id="UP000324897">
    <property type="component" value="Chromosome 4"/>
</dbReference>
<dbReference type="Gramene" id="TVU40265">
    <property type="protein sequence ID" value="TVU40265"/>
    <property type="gene ID" value="EJB05_13721"/>
</dbReference>
<evidence type="ECO:0000313" key="1">
    <source>
        <dbReference type="EMBL" id="TVU40265.1"/>
    </source>
</evidence>
<reference evidence="1 2" key="1">
    <citation type="journal article" date="2019" name="Sci. Rep.">
        <title>A high-quality genome of Eragrostis curvula grass provides insights into Poaceae evolution and supports new strategies to enhance forage quality.</title>
        <authorList>
            <person name="Carballo J."/>
            <person name="Santos B.A.C.M."/>
            <person name="Zappacosta D."/>
            <person name="Garbus I."/>
            <person name="Selva J.P."/>
            <person name="Gallo C.A."/>
            <person name="Diaz A."/>
            <person name="Albertini E."/>
            <person name="Caccamo M."/>
            <person name="Echenique V."/>
        </authorList>
    </citation>
    <scope>NUCLEOTIDE SEQUENCE [LARGE SCALE GENOMIC DNA]</scope>
    <source>
        <strain evidence="2">cv. Victoria</strain>
        <tissue evidence="1">Leaf</tissue>
    </source>
</reference>
<feature type="non-terminal residue" evidence="1">
    <location>
        <position position="1"/>
    </location>
</feature>
<protein>
    <submittedName>
        <fullName evidence="1">Uncharacterized protein</fullName>
    </submittedName>
</protein>
<name>A0A5J9VXB8_9POAL</name>
<dbReference type="AlphaFoldDB" id="A0A5J9VXB8"/>
<comment type="caution">
    <text evidence="1">The sequence shown here is derived from an EMBL/GenBank/DDBJ whole genome shotgun (WGS) entry which is preliminary data.</text>
</comment>
<gene>
    <name evidence="1" type="ORF">EJB05_13721</name>
</gene>
<organism evidence="1 2">
    <name type="scientific">Eragrostis curvula</name>
    <name type="common">weeping love grass</name>
    <dbReference type="NCBI Taxonomy" id="38414"/>
    <lineage>
        <taxon>Eukaryota</taxon>
        <taxon>Viridiplantae</taxon>
        <taxon>Streptophyta</taxon>
        <taxon>Embryophyta</taxon>
        <taxon>Tracheophyta</taxon>
        <taxon>Spermatophyta</taxon>
        <taxon>Magnoliopsida</taxon>
        <taxon>Liliopsida</taxon>
        <taxon>Poales</taxon>
        <taxon>Poaceae</taxon>
        <taxon>PACMAD clade</taxon>
        <taxon>Chloridoideae</taxon>
        <taxon>Eragrostideae</taxon>
        <taxon>Eragrostidinae</taxon>
        <taxon>Eragrostis</taxon>
    </lineage>
</organism>
<dbReference type="EMBL" id="RWGY01000007">
    <property type="protein sequence ID" value="TVU40265.1"/>
    <property type="molecule type" value="Genomic_DNA"/>
</dbReference>
<sequence length="314" mass="36345">MEEGLQGKYEGHKKEGATTTNLNHKSRMYGCLINSWTDFIESWSRTWIKAKDMIRPSNCWLGTKEEEVGSKDQREEQVSASAEETVWYGQVDRMVGVQHREGEVSGSQRNRDRMVRWFRPYGTVYTADPDRVDRVSGNRRRRDLRYGGGDRMVRSTLKINSEKMKSLEVKMMETVPWIVWYGARTNREEVSGQHSGEDRTIRCYGDRTASECLRGLTWVVTLGLWQDLDRLGVGGELAKKCGSHRKFVHGLRASRVKEATRRERPLDRITCGSLPSEEYPELPTGHARVFTWRVKNALEGIAIERRDGSRLWRE</sequence>
<accession>A0A5J9VXB8</accession>
<proteinExistence type="predicted"/>